<name>W3VX19_MOEAP</name>
<dbReference type="EMBL" id="AWNI01000001">
    <property type="protein sequence ID" value="ETS65316.1"/>
    <property type="molecule type" value="Genomic_DNA"/>
</dbReference>
<dbReference type="AlphaFoldDB" id="W3VX19"/>
<keyword evidence="2" id="KW-1185">Reference proteome</keyword>
<reference evidence="1 2" key="1">
    <citation type="journal article" date="2014" name="Genome Announc.">
        <title>Genome sequence of the basidiomycetous fungus Pseudozyma aphidis DSM70725, an efficient producer of biosurfactant mannosylerythritol lipids.</title>
        <authorList>
            <person name="Lorenz S."/>
            <person name="Guenther M."/>
            <person name="Grumaz C."/>
            <person name="Rupp S."/>
            <person name="Zibek S."/>
            <person name="Sohn K."/>
        </authorList>
    </citation>
    <scope>NUCLEOTIDE SEQUENCE [LARGE SCALE GENOMIC DNA]</scope>
    <source>
        <strain evidence="2">ATCC 32657 / CBS 517.83 / DSM 70725 / JCM 10318 / NBRC 10182 / NRRL Y-7954 / St-0401</strain>
    </source>
</reference>
<dbReference type="HOGENOM" id="CLU_1220479_0_0_1"/>
<evidence type="ECO:0000313" key="1">
    <source>
        <dbReference type="EMBL" id="ETS65316.1"/>
    </source>
</evidence>
<gene>
    <name evidence="1" type="ORF">PaG_00044</name>
</gene>
<evidence type="ECO:0000313" key="2">
    <source>
        <dbReference type="Proteomes" id="UP000019462"/>
    </source>
</evidence>
<accession>W3VX19</accession>
<organism evidence="1 2">
    <name type="scientific">Moesziomyces aphidis</name>
    <name type="common">Pseudozyma aphidis</name>
    <dbReference type="NCBI Taxonomy" id="84754"/>
    <lineage>
        <taxon>Eukaryota</taxon>
        <taxon>Fungi</taxon>
        <taxon>Dikarya</taxon>
        <taxon>Basidiomycota</taxon>
        <taxon>Ustilaginomycotina</taxon>
        <taxon>Ustilaginomycetes</taxon>
        <taxon>Ustilaginales</taxon>
        <taxon>Ustilaginaceae</taxon>
        <taxon>Moesziomyces</taxon>
    </lineage>
</organism>
<dbReference type="Proteomes" id="UP000019462">
    <property type="component" value="Unassembled WGS sequence"/>
</dbReference>
<proteinExistence type="predicted"/>
<comment type="caution">
    <text evidence="1">The sequence shown here is derived from an EMBL/GenBank/DDBJ whole genome shotgun (WGS) entry which is preliminary data.</text>
</comment>
<protein>
    <submittedName>
        <fullName evidence="1">Uncharacterized protein</fullName>
    </submittedName>
</protein>
<sequence length="220" mass="24506">MDTTSLSLRLSTLAHLVGTSAEASVLPRLRTIAAGLDDVPDASLRFLLQHWPEYDAHLQPLPPAHPDAQHAVHALQLHDELATAYREISDIAALQGALDAKANKALASKSPRSHFLTQAEALADDDVHTESVDASRLHMAKQREEEQDERAKSTHQRVLDLVTNWANYVRPPHTHPQQAKDDRLTGHDMQTTSVSHAFVLLDTQLATLERQLARLERERC</sequence>